<dbReference type="RefSeq" id="WP_268599757.1">
    <property type="nucleotide sequence ID" value="NZ_JAMDNP010000001.1"/>
</dbReference>
<keyword evidence="1" id="KW-0732">Signal</keyword>
<feature type="chain" id="PRO_5046901415" evidence="1">
    <location>
        <begin position="26"/>
        <end position="385"/>
    </location>
</feature>
<dbReference type="Proteomes" id="UP001527181">
    <property type="component" value="Unassembled WGS sequence"/>
</dbReference>
<protein>
    <submittedName>
        <fullName evidence="3">Amidase domain-containing protein</fullName>
    </submittedName>
</protein>
<reference evidence="3 4" key="1">
    <citation type="submission" date="2022-05" db="EMBL/GenBank/DDBJ databases">
        <title>Genome Sequencing of Bee-Associated Microbes.</title>
        <authorList>
            <person name="Dunlap C."/>
        </authorList>
    </citation>
    <scope>NUCLEOTIDE SEQUENCE [LARGE SCALE GENOMIC DNA]</scope>
    <source>
        <strain evidence="3 4">NRRL B-04010</strain>
    </source>
</reference>
<dbReference type="Pfam" id="PF12671">
    <property type="entry name" value="Amidase_6"/>
    <property type="match status" value="1"/>
</dbReference>
<organism evidence="3 4">
    <name type="scientific">Paenibacillus alvei</name>
    <name type="common">Bacillus alvei</name>
    <dbReference type="NCBI Taxonomy" id="44250"/>
    <lineage>
        <taxon>Bacteria</taxon>
        <taxon>Bacillati</taxon>
        <taxon>Bacillota</taxon>
        <taxon>Bacilli</taxon>
        <taxon>Bacillales</taxon>
        <taxon>Paenibacillaceae</taxon>
        <taxon>Paenibacillus</taxon>
    </lineage>
</organism>
<gene>
    <name evidence="3" type="ORF">M5X12_00820</name>
</gene>
<evidence type="ECO:0000256" key="1">
    <source>
        <dbReference type="SAM" id="SignalP"/>
    </source>
</evidence>
<feature type="signal peptide" evidence="1">
    <location>
        <begin position="1"/>
        <end position="25"/>
    </location>
</feature>
<dbReference type="EMBL" id="JAMDNP010000001">
    <property type="protein sequence ID" value="MCY9759105.1"/>
    <property type="molecule type" value="Genomic_DNA"/>
</dbReference>
<accession>A0ABT4GR22</accession>
<evidence type="ECO:0000313" key="4">
    <source>
        <dbReference type="Proteomes" id="UP001527181"/>
    </source>
</evidence>
<name>A0ABT4GR22_PAEAL</name>
<evidence type="ECO:0000313" key="3">
    <source>
        <dbReference type="EMBL" id="MCY9759105.1"/>
    </source>
</evidence>
<proteinExistence type="predicted"/>
<sequence length="385" mass="43061">MMKKRIVSFVLAAMLFMIFILPVSAYQSLDNSTQPLPHSEFASQIQLSNTSLTDKQAAVLANYVQKQLFSKYAGLYAFDHFSFEFGNEKIETDKFSIDVNVNVDMTLIRNPIDSPYVKGMQTAVSELRNEHEKMIGQNEIDAFLQETESYYNTPSPSTFLYRMEIGISSPNLLESIQSSNYDIQLTLFDRADITTEETIVTPATSERLDESMAADYGKKAINEAVTKRNGIANHLAISYDRLAARDYALAHAFDVPEFSVANGMGSDCANFVSKALNAGGIPVNRAGKWYPSPSRGNYAGENWMRTGYYNNGGVVPYMLNKGYFSRQNNISKVYSGSILYRTDTSHVALVTYGDGTTVKFTEHSNYPVTRKNIVYTGSRANFYTP</sequence>
<dbReference type="InterPro" id="IPR024301">
    <property type="entry name" value="Amidase_6"/>
</dbReference>
<evidence type="ECO:0000259" key="2">
    <source>
        <dbReference type="Pfam" id="PF12671"/>
    </source>
</evidence>
<comment type="caution">
    <text evidence="3">The sequence shown here is derived from an EMBL/GenBank/DDBJ whole genome shotgun (WGS) entry which is preliminary data.</text>
</comment>
<keyword evidence="4" id="KW-1185">Reference proteome</keyword>
<feature type="domain" description="Putative amidase" evidence="2">
    <location>
        <begin position="238"/>
        <end position="364"/>
    </location>
</feature>